<evidence type="ECO:0000313" key="5">
    <source>
        <dbReference type="EMBL" id="GEL45182.1"/>
    </source>
</evidence>
<dbReference type="Pfam" id="PF00534">
    <property type="entry name" value="Glycos_transf_1"/>
    <property type="match status" value="1"/>
</dbReference>
<dbReference type="SUPFAM" id="SSF53756">
    <property type="entry name" value="UDP-Glycosyltransferase/glycogen phosphorylase"/>
    <property type="match status" value="1"/>
</dbReference>
<comment type="caution">
    <text evidence="5">The sequence shown here is derived from an EMBL/GenBank/DDBJ whole genome shotgun (WGS) entry which is preliminary data.</text>
</comment>
<evidence type="ECO:0000256" key="2">
    <source>
        <dbReference type="ARBA" id="ARBA00022679"/>
    </source>
</evidence>
<dbReference type="EMBL" id="BJVQ01000002">
    <property type="protein sequence ID" value="GEL45182.1"/>
    <property type="molecule type" value="Genomic_DNA"/>
</dbReference>
<dbReference type="RefSeq" id="WP_183835066.1">
    <property type="nucleotide sequence ID" value="NZ_BJVQ01000002.1"/>
</dbReference>
<dbReference type="InterPro" id="IPR028098">
    <property type="entry name" value="Glyco_trans_4-like_N"/>
</dbReference>
<feature type="domain" description="Glycosyl transferase family 1" evidence="3">
    <location>
        <begin position="194"/>
        <end position="343"/>
    </location>
</feature>
<organism evidence="5 7">
    <name type="scientific">Cellulomonas hominis</name>
    <dbReference type="NCBI Taxonomy" id="156981"/>
    <lineage>
        <taxon>Bacteria</taxon>
        <taxon>Bacillati</taxon>
        <taxon>Actinomycetota</taxon>
        <taxon>Actinomycetes</taxon>
        <taxon>Micrococcales</taxon>
        <taxon>Cellulomonadaceae</taxon>
        <taxon>Cellulomonas</taxon>
    </lineage>
</organism>
<keyword evidence="1" id="KW-0328">Glycosyltransferase</keyword>
<dbReference type="Proteomes" id="UP000321723">
    <property type="component" value="Unassembled WGS sequence"/>
</dbReference>
<reference evidence="6 8" key="2">
    <citation type="submission" date="2020-08" db="EMBL/GenBank/DDBJ databases">
        <title>Sequencing the genomes of 1000 actinobacteria strains.</title>
        <authorList>
            <person name="Klenk H.-P."/>
        </authorList>
    </citation>
    <scope>NUCLEOTIDE SEQUENCE [LARGE SCALE GENOMIC DNA]</scope>
    <source>
        <strain evidence="6 8">DSM 9581</strain>
    </source>
</reference>
<evidence type="ECO:0000313" key="8">
    <source>
        <dbReference type="Proteomes" id="UP000564629"/>
    </source>
</evidence>
<dbReference type="CDD" id="cd03809">
    <property type="entry name" value="GT4_MtfB-like"/>
    <property type="match status" value="1"/>
</dbReference>
<evidence type="ECO:0000313" key="6">
    <source>
        <dbReference type="EMBL" id="MBB5474023.1"/>
    </source>
</evidence>
<dbReference type="InterPro" id="IPR001296">
    <property type="entry name" value="Glyco_trans_1"/>
</dbReference>
<evidence type="ECO:0000313" key="7">
    <source>
        <dbReference type="Proteomes" id="UP000321723"/>
    </source>
</evidence>
<dbReference type="AlphaFoldDB" id="A0A511F7D7"/>
<evidence type="ECO:0000259" key="3">
    <source>
        <dbReference type="Pfam" id="PF00534"/>
    </source>
</evidence>
<proteinExistence type="predicted"/>
<feature type="domain" description="Glycosyltransferase subfamily 4-like N-terminal" evidence="4">
    <location>
        <begin position="23"/>
        <end position="186"/>
    </location>
</feature>
<dbReference type="GO" id="GO:0009103">
    <property type="term" value="P:lipopolysaccharide biosynthetic process"/>
    <property type="evidence" value="ECO:0007669"/>
    <property type="project" value="TreeGrafter"/>
</dbReference>
<dbReference type="Gene3D" id="3.40.50.2000">
    <property type="entry name" value="Glycogen Phosphorylase B"/>
    <property type="match status" value="2"/>
</dbReference>
<keyword evidence="7" id="KW-1185">Reference proteome</keyword>
<dbReference type="EMBL" id="JACHDN010000001">
    <property type="protein sequence ID" value="MBB5474023.1"/>
    <property type="molecule type" value="Genomic_DNA"/>
</dbReference>
<sequence length="365" mass="39326">MSDTSTELPHVTLAMLTLVPGGMGGSETYARELGRSLGASRHVRATALVPAAAAGVVPGVPEVLAPEITPGASTAARLRTLVAATLRRRRLLARVAPGVVHYPFTVPLPRARRSDAVVLTLHDVQHLDLPHLFSRAERLYRRFTYERAARRADRVVTVSAFAKDRIVHHLGIPPERVTVAHLGVDPTAFTPHLGERERFLLYPARGWAHKNHARLVEAVRLLREDDPDLRLVLTGGALDDLGPLPDWVEVRGLVPRAELLALYRSAACLVFPSLYEGFGIPPLEAMASGCPVAASDSGSLPEVCGDAAVLFDATDPRAIAAGVRAALADADALARRGVERAREFTWEACAAAHEDAYLAAAQVRR</sequence>
<reference evidence="5 7" key="1">
    <citation type="submission" date="2019-07" db="EMBL/GenBank/DDBJ databases">
        <title>Whole genome shotgun sequence of Cellulomonas hominis NBRC 16055.</title>
        <authorList>
            <person name="Hosoyama A."/>
            <person name="Uohara A."/>
            <person name="Ohji S."/>
            <person name="Ichikawa N."/>
        </authorList>
    </citation>
    <scope>NUCLEOTIDE SEQUENCE [LARGE SCALE GENOMIC DNA]</scope>
    <source>
        <strain evidence="5 7">NBRC 16055</strain>
    </source>
</reference>
<name>A0A511F7D7_9CELL</name>
<protein>
    <submittedName>
        <fullName evidence="6">Glycosyltransferase involved in cell wall biosynthesis</fullName>
    </submittedName>
</protein>
<dbReference type="PANTHER" id="PTHR46401:SF2">
    <property type="entry name" value="GLYCOSYLTRANSFERASE WBBK-RELATED"/>
    <property type="match status" value="1"/>
</dbReference>
<evidence type="ECO:0000259" key="4">
    <source>
        <dbReference type="Pfam" id="PF13439"/>
    </source>
</evidence>
<keyword evidence="2 6" id="KW-0808">Transferase</keyword>
<dbReference type="Pfam" id="PF13439">
    <property type="entry name" value="Glyco_transf_4"/>
    <property type="match status" value="1"/>
</dbReference>
<evidence type="ECO:0000256" key="1">
    <source>
        <dbReference type="ARBA" id="ARBA00022676"/>
    </source>
</evidence>
<dbReference type="PANTHER" id="PTHR46401">
    <property type="entry name" value="GLYCOSYLTRANSFERASE WBBK-RELATED"/>
    <property type="match status" value="1"/>
</dbReference>
<dbReference type="Proteomes" id="UP000564629">
    <property type="component" value="Unassembled WGS sequence"/>
</dbReference>
<gene>
    <name evidence="5" type="ORF">CHO01_02980</name>
    <name evidence="6" type="ORF">HNR08_002759</name>
</gene>
<accession>A0A511F7D7</accession>
<dbReference type="GO" id="GO:0016757">
    <property type="term" value="F:glycosyltransferase activity"/>
    <property type="evidence" value="ECO:0007669"/>
    <property type="project" value="UniProtKB-KW"/>
</dbReference>